<dbReference type="EMBL" id="MPKA01000067">
    <property type="protein sequence ID" value="OLU46249.1"/>
    <property type="molecule type" value="Genomic_DNA"/>
</dbReference>
<reference evidence="1 2" key="1">
    <citation type="submission" date="2016-11" db="EMBL/GenBank/DDBJ databases">
        <title>Description of two novel members of the family Erysipelotrichaceae: Ileibacterium lipovorans gen. nov., sp. nov. and Dubosiella newyorkensis, gen. nov., sp. nov.</title>
        <authorList>
            <person name="Cox L.M."/>
            <person name="Sohn J."/>
            <person name="Tyrrell K.L."/>
            <person name="Citron D.M."/>
            <person name="Lawson P.A."/>
            <person name="Patel N.B."/>
            <person name="Iizumi T."/>
            <person name="Perez-Perez G.I."/>
            <person name="Goldstein E.J."/>
            <person name="Blaser M.J."/>
        </authorList>
    </citation>
    <scope>NUCLEOTIDE SEQUENCE [LARGE SCALE GENOMIC DNA]</scope>
    <source>
        <strain evidence="1 2">NYU-BL-A4</strain>
    </source>
</reference>
<dbReference type="AlphaFoldDB" id="A0A1U7NM93"/>
<keyword evidence="2" id="KW-1185">Reference proteome</keyword>
<protein>
    <submittedName>
        <fullName evidence="1">Uncharacterized protein</fullName>
    </submittedName>
</protein>
<dbReference type="GeneID" id="78275717"/>
<dbReference type="Proteomes" id="UP000186705">
    <property type="component" value="Unassembled WGS sequence"/>
</dbReference>
<evidence type="ECO:0000313" key="2">
    <source>
        <dbReference type="Proteomes" id="UP000186705"/>
    </source>
</evidence>
<organism evidence="1 2">
    <name type="scientific">Dubosiella newyorkensis</name>
    <dbReference type="NCBI Taxonomy" id="1862672"/>
    <lineage>
        <taxon>Bacteria</taxon>
        <taxon>Bacillati</taxon>
        <taxon>Bacillota</taxon>
        <taxon>Erysipelotrichia</taxon>
        <taxon>Erysipelotrichales</taxon>
        <taxon>Erysipelotrichaceae</taxon>
        <taxon>Dubosiella</taxon>
    </lineage>
</organism>
<gene>
    <name evidence="1" type="ORF">BO225_07145</name>
</gene>
<dbReference type="STRING" id="1862672.BO225_07145"/>
<comment type="caution">
    <text evidence="1">The sequence shown here is derived from an EMBL/GenBank/DDBJ whole genome shotgun (WGS) entry which is preliminary data.</text>
</comment>
<dbReference type="RefSeq" id="WP_076341586.1">
    <property type="nucleotide sequence ID" value="NZ_CAMSPY010000004.1"/>
</dbReference>
<sequence>MRKFRLGLALFSIIAIAIFAIGLISAKTSSESTKLLQESLEEAIVNQYALEGRYPASLQELLSDESIHYDAERYIVRYEVLAENLRPRIIVIERGGN</sequence>
<name>A0A1U7NM93_9FIRM</name>
<evidence type="ECO:0000313" key="1">
    <source>
        <dbReference type="EMBL" id="OLU46249.1"/>
    </source>
</evidence>
<accession>A0A1U7NM93</accession>
<proteinExistence type="predicted"/>
<dbReference type="OrthoDB" id="9815367at2"/>